<evidence type="ECO:0000259" key="1">
    <source>
        <dbReference type="Pfam" id="PF00483"/>
    </source>
</evidence>
<keyword evidence="2" id="KW-0808">Transferase</keyword>
<dbReference type="OrthoDB" id="9788272at2"/>
<dbReference type="EC" id="2.7.7.-" evidence="2"/>
<dbReference type="EMBL" id="FMWO01000068">
    <property type="protein sequence ID" value="SCZ86517.1"/>
    <property type="molecule type" value="Genomic_DNA"/>
</dbReference>
<dbReference type="GO" id="GO:0016779">
    <property type="term" value="F:nucleotidyltransferase activity"/>
    <property type="evidence" value="ECO:0007669"/>
    <property type="project" value="UniProtKB-KW"/>
</dbReference>
<accession>A0A1G5SHP5</accession>
<proteinExistence type="predicted"/>
<protein>
    <submittedName>
        <fullName evidence="2">ADP-glucose pyrophosphorylase</fullName>
        <ecNumber evidence="2">2.7.7.-</ecNumber>
    </submittedName>
</protein>
<sequence length="240" mass="26028">MLLAAGKGTRMRPLTDDLPKPLLRAGNKMLIEYHLEKLARSGFADIVINHAYLGSMIESALGDGSRYGVTIHYSAEQEGLETAGGIANALPLLTDTACQRPFVVANADIFCQLDFASLYPVLEQMNSTANSLLAHLILVDNPAHHSEGDFWLHPQSGQLSQSGGTGWSKLTFSGIGVYHPLLFRDIAPGRSQKLAPLLREAMDGGKVSGAYFAGTWMDIGTPERLRELDASLNCHPVREI</sequence>
<dbReference type="InterPro" id="IPR050486">
    <property type="entry name" value="Mannose-1P_guanyltransferase"/>
</dbReference>
<dbReference type="PANTHER" id="PTHR22572">
    <property type="entry name" value="SUGAR-1-PHOSPHATE GUANYL TRANSFERASE"/>
    <property type="match status" value="1"/>
</dbReference>
<dbReference type="Gene3D" id="3.90.550.10">
    <property type="entry name" value="Spore Coat Polysaccharide Biosynthesis Protein SpsA, Chain A"/>
    <property type="match status" value="1"/>
</dbReference>
<reference evidence="2 3" key="1">
    <citation type="submission" date="2016-10" db="EMBL/GenBank/DDBJ databases">
        <authorList>
            <person name="de Groot N.N."/>
        </authorList>
    </citation>
    <scope>NUCLEOTIDE SEQUENCE [LARGE SCALE GENOMIC DNA]</scope>
    <source>
        <strain evidence="2">1</strain>
    </source>
</reference>
<dbReference type="CDD" id="cd06422">
    <property type="entry name" value="NTP_transferase_like_1"/>
    <property type="match status" value="1"/>
</dbReference>
<evidence type="ECO:0000313" key="3">
    <source>
        <dbReference type="Proteomes" id="UP000198729"/>
    </source>
</evidence>
<dbReference type="AlphaFoldDB" id="A0A1G5SHP5"/>
<dbReference type="RefSeq" id="WP_090287594.1">
    <property type="nucleotide sequence ID" value="NZ_FMWO01000068.1"/>
</dbReference>
<dbReference type="NCBIfam" id="NF045761">
    <property type="entry name" value="NAMPUrTaseMurU"/>
    <property type="match status" value="1"/>
</dbReference>
<dbReference type="Pfam" id="PF00483">
    <property type="entry name" value="NTP_transferase"/>
    <property type="match status" value="1"/>
</dbReference>
<dbReference type="STRING" id="51642.NSMM_590021"/>
<dbReference type="InterPro" id="IPR005835">
    <property type="entry name" value="NTP_transferase_dom"/>
</dbReference>
<gene>
    <name evidence="2" type="ORF">NSMM_590021</name>
</gene>
<feature type="domain" description="Nucleotidyl transferase" evidence="1">
    <location>
        <begin position="1"/>
        <end position="124"/>
    </location>
</feature>
<evidence type="ECO:0000313" key="2">
    <source>
        <dbReference type="EMBL" id="SCZ86517.1"/>
    </source>
</evidence>
<keyword evidence="3" id="KW-1185">Reference proteome</keyword>
<dbReference type="InterPro" id="IPR054790">
    <property type="entry name" value="MurU"/>
</dbReference>
<organism evidence="2 3">
    <name type="scientific">Nitrosomonas mobilis</name>
    <dbReference type="NCBI Taxonomy" id="51642"/>
    <lineage>
        <taxon>Bacteria</taxon>
        <taxon>Pseudomonadati</taxon>
        <taxon>Pseudomonadota</taxon>
        <taxon>Betaproteobacteria</taxon>
        <taxon>Nitrosomonadales</taxon>
        <taxon>Nitrosomonadaceae</taxon>
        <taxon>Nitrosomonas</taxon>
    </lineage>
</organism>
<dbReference type="SUPFAM" id="SSF53448">
    <property type="entry name" value="Nucleotide-diphospho-sugar transferases"/>
    <property type="match status" value="1"/>
</dbReference>
<dbReference type="Proteomes" id="UP000198729">
    <property type="component" value="Unassembled WGS sequence"/>
</dbReference>
<keyword evidence="2" id="KW-0548">Nucleotidyltransferase</keyword>
<dbReference type="InterPro" id="IPR029044">
    <property type="entry name" value="Nucleotide-diphossugar_trans"/>
</dbReference>
<name>A0A1G5SHP5_9PROT</name>